<keyword evidence="2" id="KW-1185">Reference proteome</keyword>
<accession>A0ABN7WE94</accession>
<gene>
    <name evidence="1" type="ORF">GMARGA_LOCUS29933</name>
</gene>
<reference evidence="1 2" key="1">
    <citation type="submission" date="2021-06" db="EMBL/GenBank/DDBJ databases">
        <authorList>
            <person name="Kallberg Y."/>
            <person name="Tangrot J."/>
            <person name="Rosling A."/>
        </authorList>
    </citation>
    <scope>NUCLEOTIDE SEQUENCE [LARGE SCALE GENOMIC DNA]</scope>
    <source>
        <strain evidence="1 2">120-4 pot B 10/14</strain>
    </source>
</reference>
<name>A0ABN7WE94_GIGMA</name>
<organism evidence="1 2">
    <name type="scientific">Gigaspora margarita</name>
    <dbReference type="NCBI Taxonomy" id="4874"/>
    <lineage>
        <taxon>Eukaryota</taxon>
        <taxon>Fungi</taxon>
        <taxon>Fungi incertae sedis</taxon>
        <taxon>Mucoromycota</taxon>
        <taxon>Glomeromycotina</taxon>
        <taxon>Glomeromycetes</taxon>
        <taxon>Diversisporales</taxon>
        <taxon>Gigasporaceae</taxon>
        <taxon>Gigaspora</taxon>
    </lineage>
</organism>
<sequence length="94" mass="11259">MDAIKKKCQYGYQKRNNYKEKRIDTNLNDKRVIERIGEIVNKGNKNGKNDGMNMTCKMDFNKEEIERDKRKNVRVYNDKCRDLPELNDDINLKT</sequence>
<evidence type="ECO:0000313" key="2">
    <source>
        <dbReference type="Proteomes" id="UP000789901"/>
    </source>
</evidence>
<dbReference type="Proteomes" id="UP000789901">
    <property type="component" value="Unassembled WGS sequence"/>
</dbReference>
<feature type="non-terminal residue" evidence="1">
    <location>
        <position position="94"/>
    </location>
</feature>
<proteinExistence type="predicted"/>
<dbReference type="EMBL" id="CAJVQB010041144">
    <property type="protein sequence ID" value="CAG8829214.1"/>
    <property type="molecule type" value="Genomic_DNA"/>
</dbReference>
<comment type="caution">
    <text evidence="1">The sequence shown here is derived from an EMBL/GenBank/DDBJ whole genome shotgun (WGS) entry which is preliminary data.</text>
</comment>
<protein>
    <submittedName>
        <fullName evidence="1">21357_t:CDS:1</fullName>
    </submittedName>
</protein>
<evidence type="ECO:0000313" key="1">
    <source>
        <dbReference type="EMBL" id="CAG8829214.1"/>
    </source>
</evidence>